<dbReference type="PANTHER" id="PTHR46148:SF52">
    <property type="entry name" value="OS04G0603800 PROTEIN"/>
    <property type="match status" value="1"/>
</dbReference>
<dbReference type="Proteomes" id="UP000265520">
    <property type="component" value="Unassembled WGS sequence"/>
</dbReference>
<dbReference type="InterPro" id="IPR056924">
    <property type="entry name" value="SH3_Tf2-1"/>
</dbReference>
<keyword evidence="3" id="KW-1185">Reference proteome</keyword>
<dbReference type="PROSITE" id="PS50013">
    <property type="entry name" value="CHROMO_2"/>
    <property type="match status" value="1"/>
</dbReference>
<feature type="domain" description="Chromo" evidence="1">
    <location>
        <begin position="155"/>
        <end position="194"/>
    </location>
</feature>
<proteinExistence type="predicted"/>
<accession>A0A392Q328</accession>
<reference evidence="2 3" key="1">
    <citation type="journal article" date="2018" name="Front. Plant Sci.">
        <title>Red Clover (Trifolium pratense) and Zigzag Clover (T. medium) - A Picture of Genomic Similarities and Differences.</title>
        <authorList>
            <person name="Dluhosova J."/>
            <person name="Istvanek J."/>
            <person name="Nedelnik J."/>
            <person name="Repkova J."/>
        </authorList>
    </citation>
    <scope>NUCLEOTIDE SEQUENCE [LARGE SCALE GENOMIC DNA]</scope>
    <source>
        <strain evidence="3">cv. 10/8</strain>
        <tissue evidence="2">Leaf</tissue>
    </source>
</reference>
<protein>
    <recommendedName>
        <fullName evidence="1">Chromo domain-containing protein</fullName>
    </recommendedName>
</protein>
<sequence length="194" mass="21651">MSPFEALFGRSPSSITSYIQGSTQIASLEDSLTQRDQLLRVIRTNLSKAQTRMKSLANVHRLDQIFKVGDFVLLKLQSYRQTSVTGRPPPKLARHFMGPFRILRRIGEVAYELDLPPGSRIHPLFHISKLKPFFGSTPSSQIALPPAITSTAVTLEPVDIIGTRTLQTVTSSCRQVLVQWVGMSTEEATWEDLS</sequence>
<dbReference type="Pfam" id="PF24626">
    <property type="entry name" value="SH3_Tf2-1"/>
    <property type="match status" value="1"/>
</dbReference>
<dbReference type="InterPro" id="IPR016197">
    <property type="entry name" value="Chromo-like_dom_sf"/>
</dbReference>
<comment type="caution">
    <text evidence="2">The sequence shown here is derived from an EMBL/GenBank/DDBJ whole genome shotgun (WGS) entry which is preliminary data.</text>
</comment>
<dbReference type="SUPFAM" id="SSF54160">
    <property type="entry name" value="Chromo domain-like"/>
    <property type="match status" value="1"/>
</dbReference>
<dbReference type="InterPro" id="IPR000953">
    <property type="entry name" value="Chromo/chromo_shadow_dom"/>
</dbReference>
<dbReference type="PANTHER" id="PTHR46148">
    <property type="entry name" value="CHROMO DOMAIN-CONTAINING PROTEIN"/>
    <property type="match status" value="1"/>
</dbReference>
<dbReference type="EMBL" id="LXQA010109746">
    <property type="protein sequence ID" value="MCI18347.1"/>
    <property type="molecule type" value="Genomic_DNA"/>
</dbReference>
<name>A0A392Q328_9FABA</name>
<dbReference type="AlphaFoldDB" id="A0A392Q328"/>
<evidence type="ECO:0000313" key="2">
    <source>
        <dbReference type="EMBL" id="MCI18347.1"/>
    </source>
</evidence>
<feature type="non-terminal residue" evidence="2">
    <location>
        <position position="194"/>
    </location>
</feature>
<evidence type="ECO:0000313" key="3">
    <source>
        <dbReference type="Proteomes" id="UP000265520"/>
    </source>
</evidence>
<evidence type="ECO:0000259" key="1">
    <source>
        <dbReference type="PROSITE" id="PS50013"/>
    </source>
</evidence>
<organism evidence="2 3">
    <name type="scientific">Trifolium medium</name>
    <dbReference type="NCBI Taxonomy" id="97028"/>
    <lineage>
        <taxon>Eukaryota</taxon>
        <taxon>Viridiplantae</taxon>
        <taxon>Streptophyta</taxon>
        <taxon>Embryophyta</taxon>
        <taxon>Tracheophyta</taxon>
        <taxon>Spermatophyta</taxon>
        <taxon>Magnoliopsida</taxon>
        <taxon>eudicotyledons</taxon>
        <taxon>Gunneridae</taxon>
        <taxon>Pentapetalae</taxon>
        <taxon>rosids</taxon>
        <taxon>fabids</taxon>
        <taxon>Fabales</taxon>
        <taxon>Fabaceae</taxon>
        <taxon>Papilionoideae</taxon>
        <taxon>50 kb inversion clade</taxon>
        <taxon>NPAAA clade</taxon>
        <taxon>Hologalegina</taxon>
        <taxon>IRL clade</taxon>
        <taxon>Trifolieae</taxon>
        <taxon>Trifolium</taxon>
    </lineage>
</organism>